<dbReference type="Proteomes" id="UP000318571">
    <property type="component" value="Chromosome 2"/>
</dbReference>
<dbReference type="EMBL" id="VCGU01000005">
    <property type="protein sequence ID" value="TRY74514.1"/>
    <property type="molecule type" value="Genomic_DNA"/>
</dbReference>
<proteinExistence type="inferred from homology"/>
<comment type="caution">
    <text evidence="4">The sequence shown here is derived from an EMBL/GenBank/DDBJ whole genome shotgun (WGS) entry which is preliminary data.</text>
</comment>
<evidence type="ECO:0008006" key="6">
    <source>
        <dbReference type="Google" id="ProtNLM"/>
    </source>
</evidence>
<feature type="transmembrane region" description="Helical" evidence="3">
    <location>
        <begin position="67"/>
        <end position="90"/>
    </location>
</feature>
<dbReference type="GO" id="GO:0016671">
    <property type="term" value="F:oxidoreductase activity, acting on a sulfur group of donors, disulfide as acceptor"/>
    <property type="evidence" value="ECO:0007669"/>
    <property type="project" value="InterPro"/>
</dbReference>
<dbReference type="Pfam" id="PF03227">
    <property type="entry name" value="GILT"/>
    <property type="match status" value="1"/>
</dbReference>
<dbReference type="InterPro" id="IPR004911">
    <property type="entry name" value="Interferon-induced_GILT"/>
</dbReference>
<dbReference type="OMA" id="VVYESHC"/>
<evidence type="ECO:0000256" key="3">
    <source>
        <dbReference type="SAM" id="Phobius"/>
    </source>
</evidence>
<organism evidence="4 5">
    <name type="scientific">Tigriopus californicus</name>
    <name type="common">Marine copepod</name>
    <dbReference type="NCBI Taxonomy" id="6832"/>
    <lineage>
        <taxon>Eukaryota</taxon>
        <taxon>Metazoa</taxon>
        <taxon>Ecdysozoa</taxon>
        <taxon>Arthropoda</taxon>
        <taxon>Crustacea</taxon>
        <taxon>Multicrustacea</taxon>
        <taxon>Hexanauplia</taxon>
        <taxon>Copepoda</taxon>
        <taxon>Harpacticoida</taxon>
        <taxon>Harpacticidae</taxon>
        <taxon>Tigriopus</taxon>
    </lineage>
</organism>
<accession>A0A553PA11</accession>
<keyword evidence="3" id="KW-1133">Transmembrane helix</keyword>
<evidence type="ECO:0000313" key="5">
    <source>
        <dbReference type="Proteomes" id="UP000318571"/>
    </source>
</evidence>
<reference evidence="4 5" key="1">
    <citation type="journal article" date="2018" name="Nat. Ecol. Evol.">
        <title>Genomic signatures of mitonuclear coevolution across populations of Tigriopus californicus.</title>
        <authorList>
            <person name="Barreto F.S."/>
            <person name="Watson E.T."/>
            <person name="Lima T.G."/>
            <person name="Willett C.S."/>
            <person name="Edmands S."/>
            <person name="Li W."/>
            <person name="Burton R.S."/>
        </authorList>
    </citation>
    <scope>NUCLEOTIDE SEQUENCE [LARGE SCALE GENOMIC DNA]</scope>
    <source>
        <strain evidence="4 5">San Diego</strain>
    </source>
</reference>
<dbReference type="PANTHER" id="PTHR13234">
    <property type="entry name" value="GAMMA-INTERFERON INDUCIBLE LYSOSOMAL THIOL REDUCTASE GILT"/>
    <property type="match status" value="1"/>
</dbReference>
<dbReference type="STRING" id="6832.A0A553PA11"/>
<dbReference type="PANTHER" id="PTHR13234:SF71">
    <property type="entry name" value="GAMMA-INTERFERON-INDUCIBLE LYSOSOMAL THIOL REDUCTASE-LIKE PROTEIN"/>
    <property type="match status" value="1"/>
</dbReference>
<keyword evidence="3" id="KW-0472">Membrane</keyword>
<keyword evidence="5" id="KW-1185">Reference proteome</keyword>
<evidence type="ECO:0000313" key="4">
    <source>
        <dbReference type="EMBL" id="TRY74514.1"/>
    </source>
</evidence>
<name>A0A553PA11_TIGCA</name>
<evidence type="ECO:0000256" key="2">
    <source>
        <dbReference type="ARBA" id="ARBA00023180"/>
    </source>
</evidence>
<keyword evidence="3" id="KW-0812">Transmembrane</keyword>
<protein>
    <recommendedName>
        <fullName evidence="6">Gamma-interferon-inducible lysosomal thiol reductase</fullName>
    </recommendedName>
</protein>
<feature type="transmembrane region" description="Helical" evidence="3">
    <location>
        <begin position="26"/>
        <end position="47"/>
    </location>
</feature>
<dbReference type="AlphaFoldDB" id="A0A553PA11"/>
<evidence type="ECO:0000256" key="1">
    <source>
        <dbReference type="ARBA" id="ARBA00005679"/>
    </source>
</evidence>
<sequence>MTSLNLLTAPGSKKVAMARSPGLRAYAFRVLALVIFLFTLWLLYSHLGHHGAHQALPHGNQPEVSNAVNQSIMLFLSLNITYLLALLTYYNTPRPPKAHTPPTTQISRSDDTSTSHSPLLLAALTTTPLPKSGKVVVEVYYEVLCPDSRYFILKQLYPTWQRVGSIMDIQYKPYGKASHRASDGGYMFQCQHGPNECQGNMIHTCAMHYIPESTKLTEYIHCMMGDNYDPMQAGRNCASQLEIEWSPIEACASGKEGQKMLAVVGDDTHSLRPRVSFIPTIVLNGSQDNQKMMLKNLLKEVCRKYQGVKPKECIETL</sequence>
<keyword evidence="2" id="KW-0325">Glycoprotein</keyword>
<comment type="similarity">
    <text evidence="1">Belongs to the GILT family.</text>
</comment>
<gene>
    <name evidence="4" type="ORF">TCAL_00755</name>
</gene>